<dbReference type="AlphaFoldDB" id="A0A9Q1BZE5"/>
<dbReference type="EMBL" id="JAIZAY010000010">
    <property type="protein sequence ID" value="KAJ8035344.1"/>
    <property type="molecule type" value="Genomic_DNA"/>
</dbReference>
<dbReference type="GO" id="GO:0000014">
    <property type="term" value="F:single-stranded DNA endodeoxyribonuclease activity"/>
    <property type="evidence" value="ECO:0007669"/>
    <property type="project" value="TreeGrafter"/>
</dbReference>
<dbReference type="GO" id="GO:0031573">
    <property type="term" value="P:mitotic intra-S DNA damage checkpoint signaling"/>
    <property type="evidence" value="ECO:0007669"/>
    <property type="project" value="TreeGrafter"/>
</dbReference>
<dbReference type="Proteomes" id="UP001152320">
    <property type="component" value="Chromosome 10"/>
</dbReference>
<evidence type="ECO:0000313" key="3">
    <source>
        <dbReference type="Proteomes" id="UP001152320"/>
    </source>
</evidence>
<dbReference type="PANTHER" id="PTHR10139">
    <property type="entry name" value="DOUBLE-STRAND BREAK REPAIR PROTEIN MRE11"/>
    <property type="match status" value="1"/>
</dbReference>
<evidence type="ECO:0000313" key="2">
    <source>
        <dbReference type="EMBL" id="KAJ8035344.1"/>
    </source>
</evidence>
<keyword evidence="3" id="KW-1185">Reference proteome</keyword>
<dbReference type="GO" id="GO:0097552">
    <property type="term" value="P:mitochondrial double-strand break repair via homologous recombination"/>
    <property type="evidence" value="ECO:0007669"/>
    <property type="project" value="TreeGrafter"/>
</dbReference>
<dbReference type="GO" id="GO:0030870">
    <property type="term" value="C:Mre11 complex"/>
    <property type="evidence" value="ECO:0007669"/>
    <property type="project" value="TreeGrafter"/>
</dbReference>
<dbReference type="SMART" id="SM01347">
    <property type="entry name" value="Mre11_DNA_bind"/>
    <property type="match status" value="1"/>
</dbReference>
<dbReference type="GO" id="GO:0000724">
    <property type="term" value="P:double-strand break repair via homologous recombination"/>
    <property type="evidence" value="ECO:0007669"/>
    <property type="project" value="TreeGrafter"/>
</dbReference>
<comment type="caution">
    <text evidence="2">The sequence shown here is derived from an EMBL/GenBank/DDBJ whole genome shotgun (WGS) entry which is preliminary data.</text>
</comment>
<dbReference type="GO" id="GO:0007095">
    <property type="term" value="P:mitotic G2 DNA damage checkpoint signaling"/>
    <property type="evidence" value="ECO:0007669"/>
    <property type="project" value="TreeGrafter"/>
</dbReference>
<dbReference type="OrthoDB" id="30417at2759"/>
<accession>A0A9Q1BZE5</accession>
<protein>
    <submittedName>
        <fullName evidence="2">Double-strand break repair protein MRE11</fullName>
    </submittedName>
</protein>
<dbReference type="InterPro" id="IPR038487">
    <property type="entry name" value="Mre11_capping_dom"/>
</dbReference>
<dbReference type="InterPro" id="IPR007281">
    <property type="entry name" value="Mre11_DNA-bd"/>
</dbReference>
<gene>
    <name evidence="2" type="ORF">HOLleu_22538</name>
</gene>
<name>A0A9Q1BZE5_HOLLE</name>
<dbReference type="GO" id="GO:0042138">
    <property type="term" value="P:meiotic DNA double-strand break formation"/>
    <property type="evidence" value="ECO:0007669"/>
    <property type="project" value="TreeGrafter"/>
</dbReference>
<dbReference type="GO" id="GO:0030145">
    <property type="term" value="F:manganese ion binding"/>
    <property type="evidence" value="ECO:0007669"/>
    <property type="project" value="InterPro"/>
</dbReference>
<dbReference type="Gene3D" id="3.30.110.110">
    <property type="entry name" value="Mre11, capping domain"/>
    <property type="match status" value="1"/>
</dbReference>
<proteinExistence type="predicted"/>
<evidence type="ECO:0000259" key="1">
    <source>
        <dbReference type="SMART" id="SM01347"/>
    </source>
</evidence>
<dbReference type="Pfam" id="PF04152">
    <property type="entry name" value="Mre11_DNA_bind"/>
    <property type="match status" value="1"/>
</dbReference>
<dbReference type="PANTHER" id="PTHR10139:SF1">
    <property type="entry name" value="DOUBLE-STRAND BREAK REPAIR PROTEIN MRE11"/>
    <property type="match status" value="1"/>
</dbReference>
<dbReference type="GO" id="GO:0000723">
    <property type="term" value="P:telomere maintenance"/>
    <property type="evidence" value="ECO:0007669"/>
    <property type="project" value="TreeGrafter"/>
</dbReference>
<dbReference type="GO" id="GO:0035861">
    <property type="term" value="C:site of double-strand break"/>
    <property type="evidence" value="ECO:0007669"/>
    <property type="project" value="TreeGrafter"/>
</dbReference>
<sequence>MKLEKIPLKTVRPLYYKEICLGLLGFKPDDDDGEKKVEAFCAEEVEELVKKATKDHPQNPKRPSPPLIRLRVDNSGGFPTFNVNRLAQQFVNKVANPQDIIRFHAKVEATSGKEKGW</sequence>
<reference evidence="2" key="1">
    <citation type="submission" date="2021-10" db="EMBL/GenBank/DDBJ databases">
        <title>Tropical sea cucumber genome reveals ecological adaptation and Cuvierian tubules defense mechanism.</title>
        <authorList>
            <person name="Chen T."/>
        </authorList>
    </citation>
    <scope>NUCLEOTIDE SEQUENCE</scope>
    <source>
        <strain evidence="2">Nanhai2018</strain>
        <tissue evidence="2">Muscle</tissue>
    </source>
</reference>
<organism evidence="2 3">
    <name type="scientific">Holothuria leucospilota</name>
    <name type="common">Black long sea cucumber</name>
    <name type="synonym">Mertensiothuria leucospilota</name>
    <dbReference type="NCBI Taxonomy" id="206669"/>
    <lineage>
        <taxon>Eukaryota</taxon>
        <taxon>Metazoa</taxon>
        <taxon>Echinodermata</taxon>
        <taxon>Eleutherozoa</taxon>
        <taxon>Echinozoa</taxon>
        <taxon>Holothuroidea</taxon>
        <taxon>Aspidochirotacea</taxon>
        <taxon>Aspidochirotida</taxon>
        <taxon>Holothuriidae</taxon>
        <taxon>Holothuria</taxon>
    </lineage>
</organism>
<feature type="domain" description="Mre11 DNA-binding" evidence="1">
    <location>
        <begin position="1"/>
        <end position="115"/>
    </location>
</feature>
<dbReference type="GO" id="GO:0006303">
    <property type="term" value="P:double-strand break repair via nonhomologous end joining"/>
    <property type="evidence" value="ECO:0007669"/>
    <property type="project" value="TreeGrafter"/>
</dbReference>